<evidence type="ECO:0000256" key="10">
    <source>
        <dbReference type="ARBA" id="ARBA00023180"/>
    </source>
</evidence>
<evidence type="ECO:0000313" key="16">
    <source>
        <dbReference type="Proteomes" id="UP000515154"/>
    </source>
</evidence>
<organism evidence="16 17">
    <name type="scientific">Octopus sinensis</name>
    <name type="common">East Asian common octopus</name>
    <dbReference type="NCBI Taxonomy" id="2607531"/>
    <lineage>
        <taxon>Eukaryota</taxon>
        <taxon>Metazoa</taxon>
        <taxon>Spiralia</taxon>
        <taxon>Lophotrochozoa</taxon>
        <taxon>Mollusca</taxon>
        <taxon>Cephalopoda</taxon>
        <taxon>Coleoidea</taxon>
        <taxon>Octopodiformes</taxon>
        <taxon>Octopoda</taxon>
        <taxon>Incirrata</taxon>
        <taxon>Octopodidae</taxon>
        <taxon>Octopus</taxon>
    </lineage>
</organism>
<keyword evidence="16" id="KW-1185">Reference proteome</keyword>
<dbReference type="SUPFAM" id="SSF48403">
    <property type="entry name" value="Ankyrin repeat"/>
    <property type="match status" value="2"/>
</dbReference>
<dbReference type="PRINTS" id="PR01415">
    <property type="entry name" value="ANKYRIN"/>
</dbReference>
<dbReference type="SMART" id="SM00248">
    <property type="entry name" value="ANK"/>
    <property type="match status" value="13"/>
</dbReference>
<dbReference type="InterPro" id="IPR005821">
    <property type="entry name" value="Ion_trans_dom"/>
</dbReference>
<name>A0A7E6ENF7_9MOLL</name>
<evidence type="ECO:0000256" key="6">
    <source>
        <dbReference type="ARBA" id="ARBA00022989"/>
    </source>
</evidence>
<feature type="repeat" description="ANK" evidence="12">
    <location>
        <begin position="361"/>
        <end position="393"/>
    </location>
</feature>
<reference evidence="17" key="1">
    <citation type="submission" date="2025-08" db="UniProtKB">
        <authorList>
            <consortium name="RefSeq"/>
        </authorList>
    </citation>
    <scope>IDENTIFICATION</scope>
</reference>
<evidence type="ECO:0000256" key="8">
    <source>
        <dbReference type="ARBA" id="ARBA00023065"/>
    </source>
</evidence>
<feature type="transmembrane region" description="Helical" evidence="14">
    <location>
        <begin position="804"/>
        <end position="822"/>
    </location>
</feature>
<feature type="repeat" description="ANK" evidence="12">
    <location>
        <begin position="531"/>
        <end position="553"/>
    </location>
</feature>
<feature type="repeat" description="ANK" evidence="12">
    <location>
        <begin position="328"/>
        <end position="360"/>
    </location>
</feature>
<evidence type="ECO:0000256" key="11">
    <source>
        <dbReference type="ARBA" id="ARBA00023303"/>
    </source>
</evidence>
<gene>
    <name evidence="17" type="primary">LOC115209442</name>
</gene>
<evidence type="ECO:0000256" key="14">
    <source>
        <dbReference type="SAM" id="Phobius"/>
    </source>
</evidence>
<keyword evidence="11" id="KW-0407">Ion channel</keyword>
<dbReference type="Pfam" id="PF00023">
    <property type="entry name" value="Ank"/>
    <property type="match status" value="3"/>
</dbReference>
<evidence type="ECO:0000259" key="15">
    <source>
        <dbReference type="Pfam" id="PF00520"/>
    </source>
</evidence>
<dbReference type="InterPro" id="IPR036770">
    <property type="entry name" value="Ankyrin_rpt-contain_sf"/>
</dbReference>
<dbReference type="PROSITE" id="PS50297">
    <property type="entry name" value="ANK_REP_REGION"/>
    <property type="match status" value="8"/>
</dbReference>
<protein>
    <submittedName>
        <fullName evidence="17">Transient receptor potential cation channel subfamily A member 1-like</fullName>
    </submittedName>
</protein>
<evidence type="ECO:0000256" key="7">
    <source>
        <dbReference type="ARBA" id="ARBA00023043"/>
    </source>
</evidence>
<evidence type="ECO:0000256" key="13">
    <source>
        <dbReference type="SAM" id="MobiDB-lite"/>
    </source>
</evidence>
<feature type="repeat" description="ANK" evidence="12">
    <location>
        <begin position="499"/>
        <end position="531"/>
    </location>
</feature>
<dbReference type="InterPro" id="IPR002110">
    <property type="entry name" value="Ankyrin_rpt"/>
</dbReference>
<dbReference type="AlphaFoldDB" id="A0A7E6ENF7"/>
<evidence type="ECO:0000256" key="4">
    <source>
        <dbReference type="ARBA" id="ARBA00022692"/>
    </source>
</evidence>
<keyword evidence="7 12" id="KW-0040">ANK repeat</keyword>
<accession>A0A7E6ENF7</accession>
<feature type="repeat" description="ANK" evidence="12">
    <location>
        <begin position="117"/>
        <end position="149"/>
    </location>
</feature>
<dbReference type="InterPro" id="IPR052076">
    <property type="entry name" value="TRP_cation_channel"/>
</dbReference>
<dbReference type="PANTHER" id="PTHR47143:SF1">
    <property type="entry name" value="ION_TRANS DOMAIN-CONTAINING PROTEIN"/>
    <property type="match status" value="1"/>
</dbReference>
<keyword evidence="2" id="KW-0813">Transport</keyword>
<feature type="transmembrane region" description="Helical" evidence="14">
    <location>
        <begin position="866"/>
        <end position="886"/>
    </location>
</feature>
<keyword evidence="10" id="KW-0325">Glycoprotein</keyword>
<keyword evidence="6 14" id="KW-1133">Transmembrane helix</keyword>
<keyword evidence="4 14" id="KW-0812">Transmembrane</keyword>
<feature type="repeat" description="ANK" evidence="12">
    <location>
        <begin position="183"/>
        <end position="215"/>
    </location>
</feature>
<evidence type="ECO:0000256" key="5">
    <source>
        <dbReference type="ARBA" id="ARBA00022737"/>
    </source>
</evidence>
<dbReference type="RefSeq" id="XP_036356844.1">
    <property type="nucleotide sequence ID" value="XM_036500951.1"/>
</dbReference>
<feature type="transmembrane region" description="Helical" evidence="14">
    <location>
        <begin position="978"/>
        <end position="1008"/>
    </location>
</feature>
<feature type="transmembrane region" description="Helical" evidence="14">
    <location>
        <begin position="906"/>
        <end position="928"/>
    </location>
</feature>
<proteinExistence type="predicted"/>
<feature type="region of interest" description="Disordered" evidence="13">
    <location>
        <begin position="1117"/>
        <end position="1142"/>
    </location>
</feature>
<dbReference type="Pfam" id="PF00520">
    <property type="entry name" value="Ion_trans"/>
    <property type="match status" value="1"/>
</dbReference>
<evidence type="ECO:0000256" key="2">
    <source>
        <dbReference type="ARBA" id="ARBA00022448"/>
    </source>
</evidence>
<feature type="repeat" description="ANK" evidence="12">
    <location>
        <begin position="565"/>
        <end position="597"/>
    </location>
</feature>
<dbReference type="GO" id="GO:0005216">
    <property type="term" value="F:monoatomic ion channel activity"/>
    <property type="evidence" value="ECO:0007669"/>
    <property type="project" value="InterPro"/>
</dbReference>
<feature type="repeat" description="ANK" evidence="12">
    <location>
        <begin position="150"/>
        <end position="182"/>
    </location>
</feature>
<dbReference type="PANTHER" id="PTHR47143">
    <property type="entry name" value="TRANSIENT RECEPTOR POTENTIAL CATION CHANNEL PROTEIN PAINLESS"/>
    <property type="match status" value="1"/>
</dbReference>
<dbReference type="KEGG" id="osn:115209442"/>
<keyword evidence="9 14" id="KW-0472">Membrane</keyword>
<feature type="repeat" description="ANK" evidence="12">
    <location>
        <begin position="84"/>
        <end position="116"/>
    </location>
</feature>
<comment type="subcellular location">
    <subcellularLocation>
        <location evidence="1">Membrane</location>
        <topology evidence="1">Multi-pass membrane protein</topology>
    </subcellularLocation>
</comment>
<dbReference type="PROSITE" id="PS50088">
    <property type="entry name" value="ANK_REPEAT"/>
    <property type="match status" value="10"/>
</dbReference>
<feature type="transmembrane region" description="Helical" evidence="14">
    <location>
        <begin position="732"/>
        <end position="752"/>
    </location>
</feature>
<evidence type="ECO:0000256" key="9">
    <source>
        <dbReference type="ARBA" id="ARBA00023136"/>
    </source>
</evidence>
<feature type="transmembrane region" description="Helical" evidence="14">
    <location>
        <begin position="842"/>
        <end position="860"/>
    </location>
</feature>
<sequence length="1173" mass="133535">MDLNNLPQIVPSVKTLTFNAMKYNEQYTGLDVKQQNQVLESDQQFDCQVDNMTKALLAAQNGNSQEFDRLYLCQPNILDAHDSVGQTTLHLAAAHSHISIMAYILGLGGDINKQENNGDTALHIAVKMRQNLSVDFLLCHSADTTILNNCHMAPLHIAADMKAINILQTLLEYDVDPNLKGHRSWTPLHYSVNKDHLAAVICLFQSGGDFSIANDNDVTPMQLAAQQSANNTLEYLKKNAPIGLYTACDIKNIVDSETNVNLRVAICNSDRKRVLKFLQAGCPIDDLEEDFSTPVHCASSQGKVEILEYMQKYQPEKFSSAISMADLHKMTPLHRAAQLNQAAAVHFLLDRGADINALDSRGRTPLLLAASKGHWEMVQVLIKRGANLLVKDESYRNFLHLAIENGSHLNLFWNSLRKHSKDLLNERDISGWTPLHYAAKMGHLTAIDDLMKLGAIVNLKNNNEQSPFHLASRYGRFNTCVRLLTGKDGSTMLNEMDNLNQTALHLASQNGHTKLVSLLLRKGAVIYKDNDGNTPLHLAAKNGYTQTARLLLDIYPNILDSKNLNRDTPLHVTAAEGHAAMVNVLLTLRAKLDSNNEEKTFFDYIIYNKHHDAAMTVVLHERWEECMELYSVLYGWPMIGLVRQLPEVCMAVLDRCQTSSSHQPKSYHFYIEFNFKHMQHPAIYHKKKPAQKESFGPLSCLVMMAKLGREDLLSHPVCENFLKMKWNAYGRWIYIFNLLLYIIFLGLLTNFVTTHDSMMHYDPDCSYALNHTVKVSTVSADDEKTKEEIDACSFKVMQTFELSIFHSITIWLITIFCIINLLKEIVQIIQQGKRYFREPINILEWILYTSTCVFILPFLFRLSLHFQWEAGALAIFFAWFNLLVFLQRIEIFGLHVVMCLEVLRTLIQALCIYSILFIAFGMGFYVVMAKEESHAHRSPALSILRVGMMILEPEFMDNFNEPFTDDDPYTLHFGNVSILMLAMFMLFTPIMLMNLLIGLAVGNIDAVIRDARLKRLTMQVELHADLESKLPRRFIQKVNKMIYRIYPNRLKIVNEDADAGQLDAKLASLGRSIAQNAYLYDEMHQQKKRLRDITNSINKHYELLRLIVRKMDISTEDDHKDEGVDTSVESDSESGVDNSHVVNGWSSDLVRNNLLKRTAALSYKQNKNMKKQN</sequence>
<dbReference type="Proteomes" id="UP000515154">
    <property type="component" value="Linkage group LG3"/>
</dbReference>
<keyword evidence="5" id="KW-0677">Repeat</keyword>
<keyword evidence="3" id="KW-0716">Sensory transduction</keyword>
<evidence type="ECO:0000256" key="12">
    <source>
        <dbReference type="PROSITE-ProRule" id="PRU00023"/>
    </source>
</evidence>
<dbReference type="GO" id="GO:1902495">
    <property type="term" value="C:transmembrane transporter complex"/>
    <property type="evidence" value="ECO:0007669"/>
    <property type="project" value="TreeGrafter"/>
</dbReference>
<keyword evidence="8" id="KW-0406">Ion transport</keyword>
<evidence type="ECO:0000313" key="17">
    <source>
        <dbReference type="RefSeq" id="XP_036356844.1"/>
    </source>
</evidence>
<evidence type="ECO:0000256" key="1">
    <source>
        <dbReference type="ARBA" id="ARBA00004141"/>
    </source>
</evidence>
<dbReference type="Gene3D" id="1.25.40.20">
    <property type="entry name" value="Ankyrin repeat-containing domain"/>
    <property type="match status" value="5"/>
</dbReference>
<dbReference type="Pfam" id="PF12796">
    <property type="entry name" value="Ank_2"/>
    <property type="match status" value="4"/>
</dbReference>
<feature type="repeat" description="ANK" evidence="12">
    <location>
        <begin position="430"/>
        <end position="462"/>
    </location>
</feature>
<feature type="domain" description="Ion transport" evidence="15">
    <location>
        <begin position="807"/>
        <end position="1007"/>
    </location>
</feature>
<evidence type="ECO:0000256" key="3">
    <source>
        <dbReference type="ARBA" id="ARBA00022606"/>
    </source>
</evidence>